<dbReference type="CDD" id="cd05819">
    <property type="entry name" value="NHL"/>
    <property type="match status" value="1"/>
</dbReference>
<dbReference type="PANTHER" id="PTHR24104:SF25">
    <property type="entry name" value="PROTEIN LIN-41"/>
    <property type="match status" value="1"/>
</dbReference>
<feature type="region of interest" description="Disordered" evidence="7">
    <location>
        <begin position="327"/>
        <end position="432"/>
    </location>
</feature>
<dbReference type="SUPFAM" id="SSF101898">
    <property type="entry name" value="NHL repeat"/>
    <property type="match status" value="1"/>
</dbReference>
<dbReference type="GO" id="GO:0005737">
    <property type="term" value="C:cytoplasm"/>
    <property type="evidence" value="ECO:0007669"/>
    <property type="project" value="UniProtKB-SubCell"/>
</dbReference>
<evidence type="ECO:0000256" key="6">
    <source>
        <dbReference type="PROSITE-ProRule" id="PRU00504"/>
    </source>
</evidence>
<dbReference type="Gene3D" id="2.120.10.30">
    <property type="entry name" value="TolB, C-terminal domain"/>
    <property type="match status" value="1"/>
</dbReference>
<evidence type="ECO:0000313" key="8">
    <source>
        <dbReference type="EMBL" id="KAF0294847.1"/>
    </source>
</evidence>
<organism evidence="8 9">
    <name type="scientific">Amphibalanus amphitrite</name>
    <name type="common">Striped barnacle</name>
    <name type="synonym">Balanus amphitrite</name>
    <dbReference type="NCBI Taxonomy" id="1232801"/>
    <lineage>
        <taxon>Eukaryota</taxon>
        <taxon>Metazoa</taxon>
        <taxon>Ecdysozoa</taxon>
        <taxon>Arthropoda</taxon>
        <taxon>Crustacea</taxon>
        <taxon>Multicrustacea</taxon>
        <taxon>Cirripedia</taxon>
        <taxon>Thoracica</taxon>
        <taxon>Thoracicalcarea</taxon>
        <taxon>Balanomorpha</taxon>
        <taxon>Balanoidea</taxon>
        <taxon>Balanidae</taxon>
        <taxon>Amphibalaninae</taxon>
        <taxon>Amphibalanus</taxon>
    </lineage>
</organism>
<evidence type="ECO:0000256" key="2">
    <source>
        <dbReference type="ARBA" id="ARBA00022737"/>
    </source>
</evidence>
<dbReference type="OrthoDB" id="10044505at2759"/>
<dbReference type="SUPFAM" id="SSF81296">
    <property type="entry name" value="E set domains"/>
    <property type="match status" value="1"/>
</dbReference>
<dbReference type="GO" id="GO:0043161">
    <property type="term" value="P:proteasome-mediated ubiquitin-dependent protein catabolic process"/>
    <property type="evidence" value="ECO:0007669"/>
    <property type="project" value="TreeGrafter"/>
</dbReference>
<dbReference type="InterPro" id="IPR001258">
    <property type="entry name" value="NHL_repeat"/>
</dbReference>
<dbReference type="SMART" id="SM00557">
    <property type="entry name" value="IG_FLMN"/>
    <property type="match status" value="1"/>
</dbReference>
<comment type="caution">
    <text evidence="8">The sequence shown here is derived from an EMBL/GenBank/DDBJ whole genome shotgun (WGS) entry which is preliminary data.</text>
</comment>
<dbReference type="PANTHER" id="PTHR24104">
    <property type="entry name" value="E3 UBIQUITIN-PROTEIN LIGASE NHLRC1-RELATED"/>
    <property type="match status" value="1"/>
</dbReference>
<dbReference type="InterPro" id="IPR014756">
    <property type="entry name" value="Ig_E-set"/>
</dbReference>
<feature type="compositionally biased region" description="Basic and acidic residues" evidence="7">
    <location>
        <begin position="361"/>
        <end position="374"/>
    </location>
</feature>
<dbReference type="AlphaFoldDB" id="A0A6A4VEM6"/>
<name>A0A6A4VEM6_AMPAM</name>
<dbReference type="Gene3D" id="2.60.40.10">
    <property type="entry name" value="Immunoglobulins"/>
    <property type="match status" value="1"/>
</dbReference>
<gene>
    <name evidence="8" type="primary">Trim3</name>
    <name evidence="8" type="ORF">FJT64_007538</name>
</gene>
<dbReference type="PROSITE" id="PS51125">
    <property type="entry name" value="NHL"/>
    <property type="match status" value="1"/>
</dbReference>
<evidence type="ECO:0000256" key="5">
    <source>
        <dbReference type="PROSITE-ProRule" id="PRU00087"/>
    </source>
</evidence>
<dbReference type="EMBL" id="VIIS01001654">
    <property type="protein sequence ID" value="KAF0294847.1"/>
    <property type="molecule type" value="Genomic_DNA"/>
</dbReference>
<dbReference type="InterPro" id="IPR011042">
    <property type="entry name" value="6-blade_b-propeller_TolB-like"/>
</dbReference>
<dbReference type="Proteomes" id="UP000440578">
    <property type="component" value="Unassembled WGS sequence"/>
</dbReference>
<accession>A0A6A4VEM6</accession>
<dbReference type="GO" id="GO:0061630">
    <property type="term" value="F:ubiquitin protein ligase activity"/>
    <property type="evidence" value="ECO:0007669"/>
    <property type="project" value="TreeGrafter"/>
</dbReference>
<dbReference type="InterPro" id="IPR001298">
    <property type="entry name" value="Filamin/ABP280_rpt"/>
</dbReference>
<dbReference type="GO" id="GO:0008270">
    <property type="term" value="F:zinc ion binding"/>
    <property type="evidence" value="ECO:0007669"/>
    <property type="project" value="UniProtKB-KW"/>
</dbReference>
<evidence type="ECO:0000256" key="7">
    <source>
        <dbReference type="SAM" id="MobiDB-lite"/>
    </source>
</evidence>
<keyword evidence="3" id="KW-0863">Zinc-finger</keyword>
<keyword evidence="2" id="KW-0677">Repeat</keyword>
<dbReference type="PROSITE" id="PS50194">
    <property type="entry name" value="FILAMIN_REPEAT"/>
    <property type="match status" value="1"/>
</dbReference>
<reference evidence="8 9" key="1">
    <citation type="submission" date="2019-07" db="EMBL/GenBank/DDBJ databases">
        <title>Draft genome assembly of a fouling barnacle, Amphibalanus amphitrite (Darwin, 1854): The first reference genome for Thecostraca.</title>
        <authorList>
            <person name="Kim W."/>
        </authorList>
    </citation>
    <scope>NUCLEOTIDE SEQUENCE [LARGE SCALE GENOMIC DNA]</scope>
    <source>
        <strain evidence="8">SNU_AA5</strain>
        <tissue evidence="8">Soma without cirri and trophi</tissue>
    </source>
</reference>
<feature type="repeat" description="Filamin" evidence="5">
    <location>
        <begin position="181"/>
        <end position="259"/>
    </location>
</feature>
<keyword evidence="4" id="KW-0862">Zinc</keyword>
<dbReference type="GO" id="GO:0000209">
    <property type="term" value="P:protein polyubiquitination"/>
    <property type="evidence" value="ECO:0007669"/>
    <property type="project" value="TreeGrafter"/>
</dbReference>
<proteinExistence type="predicted"/>
<keyword evidence="9" id="KW-1185">Reference proteome</keyword>
<feature type="compositionally biased region" description="Basic and acidic residues" evidence="7">
    <location>
        <begin position="557"/>
        <end position="574"/>
    </location>
</feature>
<dbReference type="Pfam" id="PF01436">
    <property type="entry name" value="NHL"/>
    <property type="match status" value="1"/>
</dbReference>
<evidence type="ECO:0000256" key="3">
    <source>
        <dbReference type="ARBA" id="ARBA00022771"/>
    </source>
</evidence>
<dbReference type="InterPro" id="IPR017868">
    <property type="entry name" value="Filamin/ABP280_repeat-like"/>
</dbReference>
<keyword evidence="1" id="KW-0479">Metal-binding</keyword>
<evidence type="ECO:0000256" key="4">
    <source>
        <dbReference type="ARBA" id="ARBA00022833"/>
    </source>
</evidence>
<dbReference type="Gene3D" id="2.40.10.500">
    <property type="match status" value="1"/>
</dbReference>
<evidence type="ECO:0000313" key="9">
    <source>
        <dbReference type="Proteomes" id="UP000440578"/>
    </source>
</evidence>
<protein>
    <submittedName>
        <fullName evidence="8">Tripartite motif-containing protein 3</fullName>
    </submittedName>
</protein>
<evidence type="ECO:0000256" key="1">
    <source>
        <dbReference type="ARBA" id="ARBA00022723"/>
    </source>
</evidence>
<feature type="region of interest" description="Disordered" evidence="7">
    <location>
        <begin position="536"/>
        <end position="626"/>
    </location>
</feature>
<dbReference type="InterPro" id="IPR050952">
    <property type="entry name" value="TRIM-NHL_E3_ligases"/>
</dbReference>
<feature type="repeat" description="NHL" evidence="6">
    <location>
        <begin position="849"/>
        <end position="879"/>
    </location>
</feature>
<sequence>MDSATDESNPLDAAAARAKRVLRENQARADKLKNVLCILQGNQDAAKRALEDAVTRHTEAVSTWKVAFRQVIDVQFVNKAKFLQDQLAVVRRASVGLHTSLERLEALRLNPAAAAAAPAVTDVLERYIAESREVQPDQLLHFTFREVPPDRWARSRLAVGYLQTCSLCPTDLTLEEVAADGLAVTFSAKSERPYDAATVTHMSYSVLNEHGKEVTEVVWVDGHNGCFSATFRAAAPGPHVVSVYLYSVHINGSPMRIRVAGSTCSATVKDSSSQTVDSLGDVADYEGDDFVGWMRARLEREISQPSAQALMAVEGGAVARPVCRPQAGSGRLRLPRHTGLDPNNNNGESADWNAHLFNAEENERSKDKTERDVSNDDDTATRIRAALMRSLDGSAVSGGSGDGPVQSAKREVRRPVAPPPLKKSTVAGAVSSSLQSSARSAAMSASAGLSKPPDVDARPCSVAESTTSLSADFSRMSIPGEPIDSLRRPVSTAPEASAAPVIQVTVKQNSKSSSPERLVTESNTQKVVEEFRRAFDIPGGSPVGKGEGVVSYGEPGRQWDEDKGVATERDDQGRAKKLPSRSQTPVSKSAGTSEALGSADSVGSGRGERAPPQKQSQVRVTAPRPLRTVRVTSDDLEAAAAARPNLAQGSVSAKLDLLLRPTPLFKHPIGVAAKGDVLYVADTGNDKVRAFSDSGAELQSPIPSLRRPSALAVLSEDRLAVRFDSGVRVYSVPSEGQVRLLYDLGGGLLKRPFGLAVTSSERLVTVDAIRGKPVVHVFDASPSGEGRPVHSVDISQHVRQPETSKLYFVAASETRFAVTDLGNNVVLLLNWEGRLVARVGEDVGPRARLYDPAGLALDAAGNLLVADSKHHRIVVFASDGTPRGCVSTSHKLNRPSGICLQGARLYVLNYWDNTAHSYNLTVSEQ</sequence>
<feature type="compositionally biased region" description="Polar residues" evidence="7">
    <location>
        <begin position="580"/>
        <end position="592"/>
    </location>
</feature>
<dbReference type="InterPro" id="IPR013783">
    <property type="entry name" value="Ig-like_fold"/>
</dbReference>